<evidence type="ECO:0000256" key="5">
    <source>
        <dbReference type="HAMAP-Rule" id="MF_03188"/>
    </source>
</evidence>
<reference evidence="7 8" key="1">
    <citation type="journal article" date="2012" name="Fungal Genet. Biol.">
        <title>The genome of the xerotolerant mold Wallemia sebi reveals adaptations to osmotic stress and suggests cryptic sexual reproduction.</title>
        <authorList>
            <person name="Padamsee M."/>
            <person name="Kumar T.K.A."/>
            <person name="Riley R."/>
            <person name="Binder M."/>
            <person name="Boyd A."/>
            <person name="Calvo A.M."/>
            <person name="Furukawa K."/>
            <person name="Hesse C."/>
            <person name="Hohmann S."/>
            <person name="James T.Y."/>
            <person name="LaButti K."/>
            <person name="Lapidus A."/>
            <person name="Lindquist E."/>
            <person name="Lucas S."/>
            <person name="Miller K."/>
            <person name="Shantappa S."/>
            <person name="Grigoriev I.V."/>
            <person name="Hibbett D.S."/>
            <person name="McLaughlin D.J."/>
            <person name="Spatafora J.W."/>
            <person name="Aime M.C."/>
        </authorList>
    </citation>
    <scope>NUCLEOTIDE SEQUENCE [LARGE SCALE GENOMIC DNA]</scope>
    <source>
        <strain evidence="8">ATCC MYA-4683 / CBS 633.66</strain>
    </source>
</reference>
<dbReference type="FunCoup" id="I4Y9C7">
    <property type="interactions" value="419"/>
</dbReference>
<gene>
    <name evidence="5" type="primary">EFM4</name>
    <name evidence="7" type="ORF">WALSEDRAFT_69721</name>
</gene>
<dbReference type="HAMAP" id="MF_03188">
    <property type="entry name" value="Methyltr_EFM4"/>
    <property type="match status" value="1"/>
</dbReference>
<keyword evidence="5" id="KW-0813">Transport</keyword>
<dbReference type="eggNOG" id="KOG1271">
    <property type="taxonomic scope" value="Eukaryota"/>
</dbReference>
<dbReference type="KEGG" id="wse:WALSEDRAFT_69721"/>
<dbReference type="HOGENOM" id="CLU_044783_1_0_1"/>
<evidence type="ECO:0000259" key="6">
    <source>
        <dbReference type="Pfam" id="PF13847"/>
    </source>
</evidence>
<keyword evidence="3 5" id="KW-0808">Transferase</keyword>
<dbReference type="SUPFAM" id="SSF53335">
    <property type="entry name" value="S-adenosyl-L-methionine-dependent methyltransferases"/>
    <property type="match status" value="1"/>
</dbReference>
<comment type="similarity">
    <text evidence="5">Belongs to the class I-like SAM-binding methyltransferase superfamily. EFM4 family.</text>
</comment>
<dbReference type="Pfam" id="PF13847">
    <property type="entry name" value="Methyltransf_31"/>
    <property type="match status" value="1"/>
</dbReference>
<evidence type="ECO:0000256" key="3">
    <source>
        <dbReference type="ARBA" id="ARBA00022679"/>
    </source>
</evidence>
<name>I4Y9C7_WALMC</name>
<dbReference type="GO" id="GO:0005737">
    <property type="term" value="C:cytoplasm"/>
    <property type="evidence" value="ECO:0007669"/>
    <property type="project" value="UniProtKB-SubCell"/>
</dbReference>
<evidence type="ECO:0000313" key="8">
    <source>
        <dbReference type="Proteomes" id="UP000005242"/>
    </source>
</evidence>
<dbReference type="EMBL" id="JH668238">
    <property type="protein sequence ID" value="EIM20569.1"/>
    <property type="molecule type" value="Genomic_DNA"/>
</dbReference>
<dbReference type="InterPro" id="IPR025714">
    <property type="entry name" value="Methyltranfer_dom"/>
</dbReference>
<dbReference type="AlphaFoldDB" id="I4Y9C7"/>
<organism evidence="7 8">
    <name type="scientific">Wallemia mellicola (strain ATCC MYA-4683 / CBS 633.66)</name>
    <name type="common">Wallemia sebi (CBS 633.66)</name>
    <dbReference type="NCBI Taxonomy" id="671144"/>
    <lineage>
        <taxon>Eukaryota</taxon>
        <taxon>Fungi</taxon>
        <taxon>Dikarya</taxon>
        <taxon>Basidiomycota</taxon>
        <taxon>Wallemiomycotina</taxon>
        <taxon>Wallemiomycetes</taxon>
        <taxon>Wallemiales</taxon>
        <taxon>Wallemiaceae</taxon>
        <taxon>Wallemia</taxon>
    </lineage>
</organism>
<dbReference type="InterPro" id="IPR029063">
    <property type="entry name" value="SAM-dependent_MTases_sf"/>
</dbReference>
<keyword evidence="8" id="KW-1185">Reference proteome</keyword>
<dbReference type="GO" id="GO:0032259">
    <property type="term" value="P:methylation"/>
    <property type="evidence" value="ECO:0007669"/>
    <property type="project" value="UniProtKB-KW"/>
</dbReference>
<keyword evidence="1 5" id="KW-0963">Cytoplasm</keyword>
<dbReference type="RefSeq" id="XP_006959361.1">
    <property type="nucleotide sequence ID" value="XM_006959299.1"/>
</dbReference>
<dbReference type="PANTHER" id="PTHR12843:SF5">
    <property type="entry name" value="EEF1A LYSINE METHYLTRANSFERASE 2"/>
    <property type="match status" value="1"/>
</dbReference>
<dbReference type="EC" id="2.1.1.-" evidence="5"/>
<evidence type="ECO:0000256" key="1">
    <source>
        <dbReference type="ARBA" id="ARBA00022490"/>
    </source>
</evidence>
<dbReference type="InParanoid" id="I4Y9C7"/>
<dbReference type="OMA" id="PTPSFQF"/>
<protein>
    <recommendedName>
        <fullName evidence="5">Protein-lysine N-methyltransferase EFM4</fullName>
        <ecNumber evidence="5">2.1.1.-</ecNumber>
    </recommendedName>
    <alternativeName>
        <fullName evidence="5">Elongation factor methyltransferase 4</fullName>
    </alternativeName>
</protein>
<accession>I4Y9C7</accession>
<dbReference type="GeneID" id="18475628"/>
<dbReference type="OrthoDB" id="10069295at2759"/>
<sequence length="223" mass="24755">MSSVEDLPSSKLGTKEHWDEVYEREVENFEEIGEEGEVWFGEDSVEKMIDWALDNVPSEESGPTVLDMGTGNGHLLFELVSNGYQGKYLKGVDYSPASVKLSNQIAKSKGDNFEEVAFDVVDVLDKQQISNLGQWDVVMDKGTFDAICLSVGSNRLLYAQQAAELVKKGGKLLITSCNFTEEEVKSTFEADMKFKYDSRVNHPTFSFGGSKGSTICTVAFERI</sequence>
<dbReference type="PANTHER" id="PTHR12843">
    <property type="entry name" value="PROTEIN-LYSINE N-METHYLTRANSFERASE METTL10"/>
    <property type="match status" value="1"/>
</dbReference>
<dbReference type="GO" id="GO:0016192">
    <property type="term" value="P:vesicle-mediated transport"/>
    <property type="evidence" value="ECO:0007669"/>
    <property type="project" value="UniProtKB-UniRule"/>
</dbReference>
<dbReference type="GO" id="GO:0016279">
    <property type="term" value="F:protein-lysine N-methyltransferase activity"/>
    <property type="evidence" value="ECO:0007669"/>
    <property type="project" value="UniProtKB-UniRule"/>
</dbReference>
<comment type="function">
    <text evidence="5">S-adenosyl-L-methionine-dependent protein-lysine N-methyltransferase that mono- and dimethylates elongation factor 1-alpha at 'Lys-316'. May play a role in intracellular transport.</text>
</comment>
<dbReference type="STRING" id="671144.I4Y9C7"/>
<dbReference type="CDD" id="cd02440">
    <property type="entry name" value="AdoMet_MTases"/>
    <property type="match status" value="1"/>
</dbReference>
<dbReference type="InterPro" id="IPR026635">
    <property type="entry name" value="Efm4/METTL10"/>
</dbReference>
<comment type="subcellular location">
    <subcellularLocation>
        <location evidence="5">Cytoplasm</location>
    </subcellularLocation>
</comment>
<dbReference type="Gene3D" id="3.40.50.150">
    <property type="entry name" value="Vaccinia Virus protein VP39"/>
    <property type="match status" value="1"/>
</dbReference>
<dbReference type="Proteomes" id="UP000005242">
    <property type="component" value="Unassembled WGS sequence"/>
</dbReference>
<keyword evidence="4 5" id="KW-0949">S-adenosyl-L-methionine</keyword>
<feature type="domain" description="Methyltransferase" evidence="6">
    <location>
        <begin position="60"/>
        <end position="194"/>
    </location>
</feature>
<evidence type="ECO:0000313" key="7">
    <source>
        <dbReference type="EMBL" id="EIM20569.1"/>
    </source>
</evidence>
<keyword evidence="2 5" id="KW-0489">Methyltransferase</keyword>
<evidence type="ECO:0000256" key="4">
    <source>
        <dbReference type="ARBA" id="ARBA00022691"/>
    </source>
</evidence>
<proteinExistence type="inferred from homology"/>
<evidence type="ECO:0000256" key="2">
    <source>
        <dbReference type="ARBA" id="ARBA00022603"/>
    </source>
</evidence>